<evidence type="ECO:0000313" key="15">
    <source>
        <dbReference type="Proteomes" id="UP001497392"/>
    </source>
</evidence>
<keyword evidence="6" id="KW-0547">Nucleotide-binding</keyword>
<evidence type="ECO:0000259" key="13">
    <source>
        <dbReference type="Pfam" id="PF23166"/>
    </source>
</evidence>
<dbReference type="EMBL" id="CAXHTA020000016">
    <property type="protein sequence ID" value="CAL5226149.1"/>
    <property type="molecule type" value="Genomic_DNA"/>
</dbReference>
<dbReference type="InterPro" id="IPR002192">
    <property type="entry name" value="PPDK_AMP/ATP-bd"/>
</dbReference>
<keyword evidence="7" id="KW-0418">Kinase</keyword>
<feature type="domain" description="Alpha-glucan water dikinase phosphohistidine-like" evidence="12">
    <location>
        <begin position="568"/>
        <end position="674"/>
    </location>
</feature>
<evidence type="ECO:0000256" key="9">
    <source>
        <dbReference type="ARBA" id="ARBA00022842"/>
    </source>
</evidence>
<reference evidence="14 15" key="1">
    <citation type="submission" date="2024-06" db="EMBL/GenBank/DDBJ databases">
        <authorList>
            <person name="Kraege A."/>
            <person name="Thomma B."/>
        </authorList>
    </citation>
    <scope>NUCLEOTIDE SEQUENCE [LARGE SCALE GENOMIC DNA]</scope>
</reference>
<evidence type="ECO:0000259" key="11">
    <source>
        <dbReference type="Pfam" id="PF01326"/>
    </source>
</evidence>
<evidence type="ECO:0000256" key="5">
    <source>
        <dbReference type="ARBA" id="ARBA00022723"/>
    </source>
</evidence>
<evidence type="ECO:0000256" key="8">
    <source>
        <dbReference type="ARBA" id="ARBA00022840"/>
    </source>
</evidence>
<keyword evidence="9" id="KW-0460">Magnesium</keyword>
<dbReference type="Proteomes" id="UP001497392">
    <property type="component" value="Unassembled WGS sequence"/>
</dbReference>
<dbReference type="InterPro" id="IPR056301">
    <property type="entry name" value="GWD-like_N_Ig"/>
</dbReference>
<evidence type="ECO:0000256" key="3">
    <source>
        <dbReference type="ARBA" id="ARBA00011738"/>
    </source>
</evidence>
<feature type="domain" description="Alpha-glucan water dikinase-like N-terminal Ig-like" evidence="13">
    <location>
        <begin position="37"/>
        <end position="135"/>
    </location>
</feature>
<dbReference type="Gene3D" id="3.30.470.20">
    <property type="entry name" value="ATP-grasp fold, B domain"/>
    <property type="match status" value="1"/>
</dbReference>
<comment type="cofactor">
    <cofactor evidence="1">
        <name>Mg(2+)</name>
        <dbReference type="ChEBI" id="CHEBI:18420"/>
    </cofactor>
</comment>
<evidence type="ECO:0000256" key="7">
    <source>
        <dbReference type="ARBA" id="ARBA00022777"/>
    </source>
</evidence>
<comment type="caution">
    <text evidence="14">The sequence shown here is derived from an EMBL/GenBank/DDBJ whole genome shotgun (WGS) entry which is preliminary data.</text>
</comment>
<name>A0ABP1G6I8_9CHLO</name>
<keyword evidence="8" id="KW-0067">ATP-binding</keyword>
<gene>
    <name evidence="14" type="primary">g8971</name>
    <name evidence="14" type="ORF">VP750_LOCUS8055</name>
</gene>
<evidence type="ECO:0000256" key="10">
    <source>
        <dbReference type="ARBA" id="ARBA00023277"/>
    </source>
</evidence>
<evidence type="ECO:0000256" key="4">
    <source>
        <dbReference type="ARBA" id="ARBA00022679"/>
    </source>
</evidence>
<keyword evidence="5" id="KW-0479">Metal-binding</keyword>
<keyword evidence="10" id="KW-0119">Carbohydrate metabolism</keyword>
<proteinExistence type="inferred from homology"/>
<sequence>MPGGNSCVLAAATTVAERPNRALAQETLSAQRYDAGVEITVLRGADSYTVDVTADPLRPMVLHWAVNEWQLPPQDSWPSGTKQIDEKAVQTPFDGSGHVRISFPAKSCPSRVVFVLKETEPEAWLNSGAGDFVAQLKPPDLTNLVDKVIEAESTYTHWSLFNRFCMANDILDAADAAGGAGMALIYVWLRLSTMKQLDWHRGSSYQSKDIAHAQKTIAQRMADKARGSSDPMAQQLARMTLAGLPRGGGDGDAIRHGILNVMRENGIREGHRPGIEDKFLEQWHQKLHTNTTPADITICEAYIDFLHNGDGGHFWHALWEKGGLTRDALAIMDHPITATPLHLPHLIGPMQHYLWILKTTHSGADMDTSMEMAKGSLDDGLCWTIYDILKNRNEWWVPGKIVEAREQLQHFWRREGASRDILLLDIALDNYFRLCLERTDKAALPADALCDLIELVLRNTVIAYDSNDFRQCRALWERVRGEERWSKSWAMRALAAVQRLELSLGAFADSLYNLTQPLAERFRDTCGVDPAYVANFGEEVARGQPVFIMGQLLKCLEPTLRETAEVAPWQVVSQAEAQGRVHVVALSEIQGQKFEEPTIVIAETVGGMEDIPENVTAVLTASTTDVLSHVAIRARSQKVLLATCFDDAQLEKLKALEGEYVRLDRDPVGNVSATVVEVSEGSSNGASSNGAGKLPALNIPKPKASKKWALQEYEFGEGLVGGKSSNLAFLREKVPSGVSIPNSVALPFGTFERTLKDPCNSDAALGISACMEDLEKEAKQKGGVPLALAQLRHLVRRTLQAPAALVQEAAAAAEAAGLVETGAWTEDSPAWESAWSAICQVWASKWSERAWLSRRSRNVPDSSLYMAVLLQQVVQAEYAFVLHTANPITGAKGEVFGELVQGMGEALVGNHPGRALSFKASADGAEILALPAKRVGFFAVDGALIARSDSNGEDLEAFAGAGLYDSVPLPALTEETLDAASTPLLWDTTSLQSMLSGIVKVGRSIEASYSGAPQDIEGVWADGKVTIVQSRAQVL</sequence>
<dbReference type="PANTHER" id="PTHR46999:SF2">
    <property type="entry name" value="CARBOHYDRATE-BINDING MODULE FAMILY 45 PROTEIN"/>
    <property type="match status" value="1"/>
</dbReference>
<evidence type="ECO:0000256" key="6">
    <source>
        <dbReference type="ARBA" id="ARBA00022741"/>
    </source>
</evidence>
<dbReference type="SUPFAM" id="SSF56059">
    <property type="entry name" value="Glutathione synthetase ATP-binding domain-like"/>
    <property type="match status" value="1"/>
</dbReference>
<dbReference type="InterPro" id="IPR013815">
    <property type="entry name" value="ATP_grasp_subdomain_1"/>
</dbReference>
<keyword evidence="4" id="KW-0808">Transferase</keyword>
<dbReference type="Pfam" id="PF01326">
    <property type="entry name" value="PPDK_N"/>
    <property type="match status" value="1"/>
</dbReference>
<comment type="subunit">
    <text evidence="3">Homodimer.</text>
</comment>
<evidence type="ECO:0000256" key="2">
    <source>
        <dbReference type="ARBA" id="ARBA00007837"/>
    </source>
</evidence>
<keyword evidence="15" id="KW-1185">Reference proteome</keyword>
<dbReference type="Pfam" id="PF22973">
    <property type="entry name" value="GWD1_pHisD"/>
    <property type="match status" value="1"/>
</dbReference>
<evidence type="ECO:0000259" key="12">
    <source>
        <dbReference type="Pfam" id="PF22973"/>
    </source>
</evidence>
<evidence type="ECO:0000256" key="1">
    <source>
        <dbReference type="ARBA" id="ARBA00001946"/>
    </source>
</evidence>
<dbReference type="Gene3D" id="3.30.1490.20">
    <property type="entry name" value="ATP-grasp fold, A domain"/>
    <property type="match status" value="1"/>
</dbReference>
<dbReference type="InterPro" id="IPR054481">
    <property type="entry name" value="GWD1_pHisD"/>
</dbReference>
<evidence type="ECO:0000313" key="14">
    <source>
        <dbReference type="EMBL" id="CAL5226149.1"/>
    </source>
</evidence>
<protein>
    <submittedName>
        <fullName evidence="14">G8971 protein</fullName>
    </submittedName>
</protein>
<dbReference type="Pfam" id="PF23166">
    <property type="entry name" value="Ig_N_CWD1"/>
    <property type="match status" value="1"/>
</dbReference>
<organism evidence="14 15">
    <name type="scientific">Coccomyxa viridis</name>
    <dbReference type="NCBI Taxonomy" id="1274662"/>
    <lineage>
        <taxon>Eukaryota</taxon>
        <taxon>Viridiplantae</taxon>
        <taxon>Chlorophyta</taxon>
        <taxon>core chlorophytes</taxon>
        <taxon>Trebouxiophyceae</taxon>
        <taxon>Trebouxiophyceae incertae sedis</taxon>
        <taxon>Coccomyxaceae</taxon>
        <taxon>Coccomyxa</taxon>
    </lineage>
</organism>
<dbReference type="PANTHER" id="PTHR46999">
    <property type="entry name" value="ALPHA-GLUCAN WATER DIKINASE 1, CHLOROPLASTIC-RELATED"/>
    <property type="match status" value="1"/>
</dbReference>
<feature type="domain" description="Pyruvate phosphate dikinase AMP/ATP-binding" evidence="11">
    <location>
        <begin position="810"/>
        <end position="1032"/>
    </location>
</feature>
<comment type="similarity">
    <text evidence="2">Belongs to the PEP-utilizing enzyme family.</text>
</comment>
<accession>A0ABP1G6I8</accession>